<accession>A0A6U0L7V0</accession>
<organism evidence="1">
    <name type="scientific">Micromonas pusilla</name>
    <name type="common">Picoplanktonic green alga</name>
    <name type="synonym">Chromulina pusilla</name>
    <dbReference type="NCBI Taxonomy" id="38833"/>
    <lineage>
        <taxon>Eukaryota</taxon>
        <taxon>Viridiplantae</taxon>
        <taxon>Chlorophyta</taxon>
        <taxon>Mamiellophyceae</taxon>
        <taxon>Mamiellales</taxon>
        <taxon>Mamiellaceae</taxon>
        <taxon>Micromonas</taxon>
    </lineage>
</organism>
<dbReference type="AlphaFoldDB" id="A0A6U0L7V0"/>
<proteinExistence type="predicted"/>
<dbReference type="EMBL" id="HBDY01015229">
    <property type="protein sequence ID" value="CAD8249125.1"/>
    <property type="molecule type" value="Transcribed_RNA"/>
</dbReference>
<gene>
    <name evidence="1" type="ORF">MPUS1402_LOCUS11552</name>
    <name evidence="2" type="ORF">MPUS1402_LOCUS11553</name>
</gene>
<name>A0A6U0L7V0_MICPS</name>
<protein>
    <submittedName>
        <fullName evidence="1">Uncharacterized protein</fullName>
    </submittedName>
</protein>
<dbReference type="EMBL" id="HBDY01015230">
    <property type="protein sequence ID" value="CAD8249127.1"/>
    <property type="molecule type" value="Transcribed_RNA"/>
</dbReference>
<evidence type="ECO:0000313" key="2">
    <source>
        <dbReference type="EMBL" id="CAD8249127.1"/>
    </source>
</evidence>
<evidence type="ECO:0000313" key="1">
    <source>
        <dbReference type="EMBL" id="CAD8249125.1"/>
    </source>
</evidence>
<sequence length="132" mass="15387">MLVISRVTLEPKQTIKMMQTSRTPSCPLEQERLTQVSQKLKQKFISVVVVQVDEGGMEPLGEEMIPELPEARFLVTLAHIFRKCRDFLRVIFKSKVLRASQQIQHLLYLIIVSAFKMRRKAFARNFATKRLK</sequence>
<reference evidence="1" key="1">
    <citation type="submission" date="2021-01" db="EMBL/GenBank/DDBJ databases">
        <authorList>
            <person name="Corre E."/>
            <person name="Pelletier E."/>
            <person name="Niang G."/>
            <person name="Scheremetjew M."/>
            <person name="Finn R."/>
            <person name="Kale V."/>
            <person name="Holt S."/>
            <person name="Cochrane G."/>
            <person name="Meng A."/>
            <person name="Brown T."/>
            <person name="Cohen L."/>
        </authorList>
    </citation>
    <scope>NUCLEOTIDE SEQUENCE</scope>
    <source>
        <strain evidence="1">RCC1614</strain>
    </source>
</reference>